<dbReference type="EMBL" id="JBFNXQ010000086">
    <property type="protein sequence ID" value="MEX5720770.1"/>
    <property type="molecule type" value="Genomic_DNA"/>
</dbReference>
<comment type="similarity">
    <text evidence="1">Belongs to the short-chain dehydrogenases/reductases (SDR) family.</text>
</comment>
<dbReference type="SUPFAM" id="SSF51735">
    <property type="entry name" value="NAD(P)-binding Rossmann-fold domains"/>
    <property type="match status" value="1"/>
</dbReference>
<evidence type="ECO:0000313" key="3">
    <source>
        <dbReference type="EMBL" id="MEX5720770.1"/>
    </source>
</evidence>
<dbReference type="InterPro" id="IPR002347">
    <property type="entry name" value="SDR_fam"/>
</dbReference>
<dbReference type="Gene3D" id="3.40.50.720">
    <property type="entry name" value="NAD(P)-binding Rossmann-like Domain"/>
    <property type="match status" value="1"/>
</dbReference>
<dbReference type="InterPro" id="IPR036291">
    <property type="entry name" value="NAD(P)-bd_dom_sf"/>
</dbReference>
<evidence type="ECO:0000256" key="1">
    <source>
        <dbReference type="ARBA" id="ARBA00006484"/>
    </source>
</evidence>
<name>A0ABV3XLV9_9ACTN</name>
<feature type="domain" description="Ketoreductase" evidence="2">
    <location>
        <begin position="13"/>
        <end position="189"/>
    </location>
</feature>
<dbReference type="SMART" id="SM00822">
    <property type="entry name" value="PKS_KR"/>
    <property type="match status" value="1"/>
</dbReference>
<dbReference type="PRINTS" id="PR00081">
    <property type="entry name" value="GDHRDH"/>
</dbReference>
<organism evidence="3 4">
    <name type="scientific">Geodermatophilus maliterrae</name>
    <dbReference type="NCBI Taxonomy" id="3162531"/>
    <lineage>
        <taxon>Bacteria</taxon>
        <taxon>Bacillati</taxon>
        <taxon>Actinomycetota</taxon>
        <taxon>Actinomycetes</taxon>
        <taxon>Geodermatophilales</taxon>
        <taxon>Geodermatophilaceae</taxon>
        <taxon>Geodermatophilus</taxon>
    </lineage>
</organism>
<dbReference type="PROSITE" id="PS00061">
    <property type="entry name" value="ADH_SHORT"/>
    <property type="match status" value="1"/>
</dbReference>
<accession>A0ABV3XLV9</accession>
<dbReference type="GO" id="GO:0016491">
    <property type="term" value="F:oxidoreductase activity"/>
    <property type="evidence" value="ECO:0007669"/>
    <property type="project" value="UniProtKB-KW"/>
</dbReference>
<evidence type="ECO:0000259" key="2">
    <source>
        <dbReference type="SMART" id="SM00822"/>
    </source>
</evidence>
<protein>
    <submittedName>
        <fullName evidence="3">SDR family NAD(P)-dependent oxidoreductase</fullName>
        <ecNumber evidence="3">1.1.1.-</ecNumber>
    </submittedName>
</protein>
<dbReference type="InterPro" id="IPR057326">
    <property type="entry name" value="KR_dom"/>
</dbReference>
<gene>
    <name evidence="3" type="ORF">ABQ292_20650</name>
</gene>
<dbReference type="EC" id="1.1.1.-" evidence="3"/>
<keyword evidence="3" id="KW-0560">Oxidoreductase</keyword>
<evidence type="ECO:0000313" key="4">
    <source>
        <dbReference type="Proteomes" id="UP001560045"/>
    </source>
</evidence>
<comment type="caution">
    <text evidence="3">The sequence shown here is derived from an EMBL/GenBank/DDBJ whole genome shotgun (WGS) entry which is preliminary data.</text>
</comment>
<dbReference type="NCBIfam" id="NF005559">
    <property type="entry name" value="PRK07231.1"/>
    <property type="match status" value="1"/>
</dbReference>
<keyword evidence="4" id="KW-1185">Reference proteome</keyword>
<reference evidence="3 4" key="1">
    <citation type="submission" date="2024-06" db="EMBL/GenBank/DDBJ databases">
        <title>Draft genome sequence of Geodermatophilus badlandi, a novel member of the Geodermatophilaceae isolated from badland sedimentary rocks in the Red desert, Wyoming, USA.</title>
        <authorList>
            <person name="Ben Tekaya S."/>
            <person name="Nouioui I."/>
            <person name="Flores G.M."/>
            <person name="Shaal M.N."/>
            <person name="Bredoire F."/>
            <person name="Basile F."/>
            <person name="Van Diepen L."/>
            <person name="Ward N.L."/>
        </authorList>
    </citation>
    <scope>NUCLEOTIDE SEQUENCE [LARGE SCALE GENOMIC DNA]</scope>
    <source>
        <strain evidence="3 4">WL48A</strain>
    </source>
</reference>
<dbReference type="PANTHER" id="PTHR43975:SF2">
    <property type="entry name" value="EG:BACR7A4.14 PROTEIN-RELATED"/>
    <property type="match status" value="1"/>
</dbReference>
<dbReference type="Pfam" id="PF13561">
    <property type="entry name" value="adh_short_C2"/>
    <property type="match status" value="1"/>
</dbReference>
<dbReference type="InterPro" id="IPR020904">
    <property type="entry name" value="Sc_DH/Rdtase_CS"/>
</dbReference>
<sequence>MATPGRADRDGAPVAVVTGAGSGIGRATALRLAADGFRVTLVGRRRPALEETADLIGTPDPLVTVCDVTDAGAVTAMVAATDRAFGRIDVVVNNAGISLTSAFDRVTLTAWREVMAADVESVVLVTQAALPFLLERGGSVVNVASVAGLGGDPGMTGYNAAKGALVNLTRSLAVELAARGVRVNAVAPSLTSTDATADIPAEDVAEFLRRIPMGRAAEPAEVADVISFLAGQDARFVTGVVLPVDGGLRAGSGQPPHR</sequence>
<proteinExistence type="inferred from homology"/>
<dbReference type="Proteomes" id="UP001560045">
    <property type="component" value="Unassembled WGS sequence"/>
</dbReference>
<dbReference type="PANTHER" id="PTHR43975">
    <property type="entry name" value="ZGC:101858"/>
    <property type="match status" value="1"/>
</dbReference>
<dbReference type="PRINTS" id="PR00080">
    <property type="entry name" value="SDRFAMILY"/>
</dbReference>
<dbReference type="RefSeq" id="WP_369209589.1">
    <property type="nucleotide sequence ID" value="NZ_JBFNXQ010000086.1"/>
</dbReference>